<evidence type="ECO:0008006" key="5">
    <source>
        <dbReference type="Google" id="ProtNLM"/>
    </source>
</evidence>
<evidence type="ECO:0000313" key="4">
    <source>
        <dbReference type="Proteomes" id="UP001589613"/>
    </source>
</evidence>
<comment type="caution">
    <text evidence="3">The sequence shown here is derived from an EMBL/GenBank/DDBJ whole genome shotgun (WGS) entry which is preliminary data.</text>
</comment>
<keyword evidence="2" id="KW-0812">Transmembrane</keyword>
<feature type="transmembrane region" description="Helical" evidence="2">
    <location>
        <begin position="54"/>
        <end position="71"/>
    </location>
</feature>
<keyword evidence="2" id="KW-1133">Transmembrane helix</keyword>
<evidence type="ECO:0000256" key="1">
    <source>
        <dbReference type="SAM" id="MobiDB-lite"/>
    </source>
</evidence>
<feature type="transmembrane region" description="Helical" evidence="2">
    <location>
        <begin position="145"/>
        <end position="169"/>
    </location>
</feature>
<name>A0ABV5V424_9MICO</name>
<dbReference type="EMBL" id="JBHMAX010000020">
    <property type="protein sequence ID" value="MFB9732561.1"/>
    <property type="molecule type" value="Genomic_DNA"/>
</dbReference>
<reference evidence="3 4" key="1">
    <citation type="submission" date="2024-09" db="EMBL/GenBank/DDBJ databases">
        <authorList>
            <person name="Sun Q."/>
            <person name="Mori K."/>
        </authorList>
    </citation>
    <scope>NUCLEOTIDE SEQUENCE [LARGE SCALE GENOMIC DNA]</scope>
    <source>
        <strain evidence="3 4">JCM 12763</strain>
    </source>
</reference>
<organism evidence="3 4">
    <name type="scientific">Ornithinimicrobium kibberense</name>
    <dbReference type="NCBI Taxonomy" id="282060"/>
    <lineage>
        <taxon>Bacteria</taxon>
        <taxon>Bacillati</taxon>
        <taxon>Actinomycetota</taxon>
        <taxon>Actinomycetes</taxon>
        <taxon>Micrococcales</taxon>
        <taxon>Ornithinimicrobiaceae</taxon>
        <taxon>Ornithinimicrobium</taxon>
    </lineage>
</organism>
<feature type="region of interest" description="Disordered" evidence="1">
    <location>
        <begin position="194"/>
        <end position="214"/>
    </location>
</feature>
<evidence type="ECO:0000256" key="2">
    <source>
        <dbReference type="SAM" id="Phobius"/>
    </source>
</evidence>
<keyword evidence="2" id="KW-0472">Membrane</keyword>
<dbReference type="RefSeq" id="WP_141339571.1">
    <property type="nucleotide sequence ID" value="NZ_JBHMAX010000020.1"/>
</dbReference>
<protein>
    <recommendedName>
        <fullName evidence="5">DUF1624 domain-containing protein</fullName>
    </recommendedName>
</protein>
<dbReference type="Proteomes" id="UP001589613">
    <property type="component" value="Unassembled WGS sequence"/>
</dbReference>
<feature type="transmembrane region" description="Helical" evidence="2">
    <location>
        <begin position="77"/>
        <end position="95"/>
    </location>
</feature>
<proteinExistence type="predicted"/>
<keyword evidence="4" id="KW-1185">Reference proteome</keyword>
<sequence>MIVVNVGPTNADTVLERLYLVPYGRASVLFVVVAGLGMGLFLQGRTGTAMWRALTWRVLLLLVLGLLLQTLTDRVNVILATYALLFLVAPLVGGLRTRALAALTAVLLVAGPALIVATGLLIPGVASMEEGVSLTSPPLAGLSSFLLTGPYPLASWTVPFLVGMLLARADLRDVRVLRRLAVWGGPRPRCWGASWPTTPTRPSARGPTTAGCGC</sequence>
<feature type="transmembrane region" description="Helical" evidence="2">
    <location>
        <begin position="20"/>
        <end position="42"/>
    </location>
</feature>
<accession>A0ABV5V424</accession>
<feature type="transmembrane region" description="Helical" evidence="2">
    <location>
        <begin position="102"/>
        <end position="125"/>
    </location>
</feature>
<evidence type="ECO:0000313" key="3">
    <source>
        <dbReference type="EMBL" id="MFB9732561.1"/>
    </source>
</evidence>
<gene>
    <name evidence="3" type="ORF">ACFFN0_10965</name>
</gene>